<dbReference type="AlphaFoldDB" id="A0A139ABN2"/>
<accession>A0A139ABN2</accession>
<sequence>MRFEDFKWLGVPVMPKRWNDEVDQATLTRITFANIVEMKEGWTHRWNDKGSGCLREVQDGRVCVVLDLPFKRRFCDVPIGNGKALFRLVERFTNFNLRKVMRSIVDMELDVRRGTKRRRYFFGCWKTRTQLVLRTRLMSEWFKKTLITLIAHLRSTICNGPCVGVGLGKKRFAFGRAKLELSGQFFETKLLLFGVHLLGEDILWRFLC</sequence>
<reference evidence="1 2" key="1">
    <citation type="journal article" date="2015" name="Genome Biol. Evol.">
        <title>Phylogenomic analyses indicate that early fungi evolved digesting cell walls of algal ancestors of land plants.</title>
        <authorList>
            <person name="Chang Y."/>
            <person name="Wang S."/>
            <person name="Sekimoto S."/>
            <person name="Aerts A.L."/>
            <person name="Choi C."/>
            <person name="Clum A."/>
            <person name="LaButti K.M."/>
            <person name="Lindquist E.A."/>
            <person name="Yee Ngan C."/>
            <person name="Ohm R.A."/>
            <person name="Salamov A.A."/>
            <person name="Grigoriev I.V."/>
            <person name="Spatafora J.W."/>
            <person name="Berbee M.L."/>
        </authorList>
    </citation>
    <scope>NUCLEOTIDE SEQUENCE [LARGE SCALE GENOMIC DNA]</scope>
    <source>
        <strain evidence="1 2">JEL478</strain>
    </source>
</reference>
<protein>
    <submittedName>
        <fullName evidence="1">Uncharacterized protein</fullName>
    </submittedName>
</protein>
<evidence type="ECO:0000313" key="1">
    <source>
        <dbReference type="EMBL" id="KXS14170.1"/>
    </source>
</evidence>
<organism evidence="1 2">
    <name type="scientific">Gonapodya prolifera (strain JEL478)</name>
    <name type="common">Monoblepharis prolifera</name>
    <dbReference type="NCBI Taxonomy" id="1344416"/>
    <lineage>
        <taxon>Eukaryota</taxon>
        <taxon>Fungi</taxon>
        <taxon>Fungi incertae sedis</taxon>
        <taxon>Chytridiomycota</taxon>
        <taxon>Chytridiomycota incertae sedis</taxon>
        <taxon>Monoblepharidomycetes</taxon>
        <taxon>Monoblepharidales</taxon>
        <taxon>Gonapodyaceae</taxon>
        <taxon>Gonapodya</taxon>
    </lineage>
</organism>
<evidence type="ECO:0000313" key="2">
    <source>
        <dbReference type="Proteomes" id="UP000070544"/>
    </source>
</evidence>
<dbReference type="EMBL" id="KQ965771">
    <property type="protein sequence ID" value="KXS14170.1"/>
    <property type="molecule type" value="Genomic_DNA"/>
</dbReference>
<keyword evidence="2" id="KW-1185">Reference proteome</keyword>
<gene>
    <name evidence="1" type="ORF">M427DRAFT_355360</name>
</gene>
<dbReference type="Proteomes" id="UP000070544">
    <property type="component" value="Unassembled WGS sequence"/>
</dbReference>
<dbReference type="OrthoDB" id="6513042at2759"/>
<proteinExistence type="predicted"/>
<name>A0A139ABN2_GONPJ</name>